<dbReference type="RefSeq" id="XP_013778728.1">
    <property type="nucleotide sequence ID" value="XM_013923274.2"/>
</dbReference>
<evidence type="ECO:0000313" key="6">
    <source>
        <dbReference type="RefSeq" id="XP_013778732.1"/>
    </source>
</evidence>
<dbReference type="GeneID" id="106463262"/>
<accession>A0ABM1BBL8</accession>
<dbReference type="RefSeq" id="XP_022246415.1">
    <property type="nucleotide sequence ID" value="XM_022390707.1"/>
</dbReference>
<reference evidence="3 4" key="1">
    <citation type="submission" date="2025-05" db="UniProtKB">
        <authorList>
            <consortium name="RefSeq"/>
        </authorList>
    </citation>
    <scope>IDENTIFICATION</scope>
    <source>
        <tissue evidence="3 4">Muscle</tissue>
    </source>
</reference>
<dbReference type="PANTHER" id="PTHR38636">
    <property type="entry name" value="PROTEIN CBG20488"/>
    <property type="match status" value="1"/>
</dbReference>
<keyword evidence="1" id="KW-0812">Transmembrane</keyword>
<dbReference type="RefSeq" id="XP_013778732.1">
    <property type="nucleotide sequence ID" value="XM_013923278.2"/>
</dbReference>
<dbReference type="RefSeq" id="XP_013778729.1">
    <property type="nucleotide sequence ID" value="XM_013923275.2"/>
</dbReference>
<keyword evidence="1" id="KW-0472">Membrane</keyword>
<gene>
    <name evidence="3 4 5 6 7 8" type="primary">LOC106463262</name>
</gene>
<dbReference type="RefSeq" id="XP_022246414.1">
    <property type="nucleotide sequence ID" value="XM_022390706.1"/>
</dbReference>
<evidence type="ECO:0000313" key="3">
    <source>
        <dbReference type="RefSeq" id="XP_013778728.1"/>
    </source>
</evidence>
<proteinExistence type="predicted"/>
<evidence type="ECO:0000313" key="4">
    <source>
        <dbReference type="RefSeq" id="XP_013778729.1"/>
    </source>
</evidence>
<evidence type="ECO:0000256" key="1">
    <source>
        <dbReference type="SAM" id="Phobius"/>
    </source>
</evidence>
<dbReference type="InterPro" id="IPR013869">
    <property type="entry name" value="DUF1757"/>
</dbReference>
<evidence type="ECO:0000313" key="7">
    <source>
        <dbReference type="RefSeq" id="XP_022246414.1"/>
    </source>
</evidence>
<dbReference type="Pfam" id="PF08560">
    <property type="entry name" value="DUF1757"/>
    <property type="match status" value="1"/>
</dbReference>
<keyword evidence="2" id="KW-1185">Reference proteome</keyword>
<evidence type="ECO:0000313" key="8">
    <source>
        <dbReference type="RefSeq" id="XP_022246415.1"/>
    </source>
</evidence>
<name>A0ABM1BBL8_LIMPO</name>
<dbReference type="RefSeq" id="XP_013778731.1">
    <property type="nucleotide sequence ID" value="XM_013923277.2"/>
</dbReference>
<protein>
    <submittedName>
        <fullName evidence="3 4">Uncharacterized protein LOC106463262</fullName>
    </submittedName>
</protein>
<keyword evidence="1" id="KW-1133">Transmembrane helix</keyword>
<organism evidence="2 6">
    <name type="scientific">Limulus polyphemus</name>
    <name type="common">Atlantic horseshoe crab</name>
    <dbReference type="NCBI Taxonomy" id="6850"/>
    <lineage>
        <taxon>Eukaryota</taxon>
        <taxon>Metazoa</taxon>
        <taxon>Ecdysozoa</taxon>
        <taxon>Arthropoda</taxon>
        <taxon>Chelicerata</taxon>
        <taxon>Merostomata</taxon>
        <taxon>Xiphosura</taxon>
        <taxon>Limulidae</taxon>
        <taxon>Limulus</taxon>
    </lineage>
</organism>
<sequence length="164" mass="17435">MSASWFKNLLGMKVTDEEMQNIPYPSFELGIHITMKDVQAFTILGMGIIGPLVAVVRGHRSAGNLRQAALNGGKYGAATGLVVGPLMTYGRIRNLEQDGIFDRCYRLRHNEGQVRVDRLSIFGGLGGTGLGVAMGHGALSGGLVGMTAGVLVGGVYNNFIKNKL</sequence>
<feature type="transmembrane region" description="Helical" evidence="1">
    <location>
        <begin position="38"/>
        <end position="56"/>
    </location>
</feature>
<evidence type="ECO:0000313" key="2">
    <source>
        <dbReference type="Proteomes" id="UP000694941"/>
    </source>
</evidence>
<evidence type="ECO:0000313" key="5">
    <source>
        <dbReference type="RefSeq" id="XP_013778731.1"/>
    </source>
</evidence>
<dbReference type="PANTHER" id="PTHR38636:SF1">
    <property type="entry name" value="CHLORIDE CHANNEL PROTEIN CLC-D"/>
    <property type="match status" value="1"/>
</dbReference>
<dbReference type="Proteomes" id="UP000694941">
    <property type="component" value="Unplaced"/>
</dbReference>